<dbReference type="RefSeq" id="WP_146521562.1">
    <property type="nucleotide sequence ID" value="NZ_CP151726.1"/>
</dbReference>
<proteinExistence type="predicted"/>
<dbReference type="EMBL" id="SJPN01000005">
    <property type="protein sequence ID" value="TWU01059.1"/>
    <property type="molecule type" value="Genomic_DNA"/>
</dbReference>
<protein>
    <submittedName>
        <fullName evidence="2">SMI1 / KNR4 family protein</fullName>
    </submittedName>
</protein>
<evidence type="ECO:0000313" key="2">
    <source>
        <dbReference type="EMBL" id="TWU01059.1"/>
    </source>
</evidence>
<dbReference type="InterPro" id="IPR037883">
    <property type="entry name" value="Knr4/Smi1-like_sf"/>
</dbReference>
<dbReference type="Pfam" id="PF14568">
    <property type="entry name" value="SUKH_6"/>
    <property type="match status" value="1"/>
</dbReference>
<sequence length="148" mass="16833">MDDASIDAMISEIRSKSKLFDGSHVHRDDPLTPDRISLIEQRFKIQLPQQYRRFLTTYGAGDFLYSHVYSCDPESGWSLWSETEYLGSVAEIALPFSDNGCGDYLCFGLDSGKCSDAIYWADHESDYELTPSEYADFNDFVARVALKK</sequence>
<reference evidence="2 3" key="1">
    <citation type="submission" date="2019-02" db="EMBL/GenBank/DDBJ databases">
        <title>Deep-cultivation of Planctomycetes and their phenomic and genomic characterization uncovers novel biology.</title>
        <authorList>
            <person name="Wiegand S."/>
            <person name="Jogler M."/>
            <person name="Boedeker C."/>
            <person name="Pinto D."/>
            <person name="Vollmers J."/>
            <person name="Rivas-Marin E."/>
            <person name="Kohn T."/>
            <person name="Peeters S.H."/>
            <person name="Heuer A."/>
            <person name="Rast P."/>
            <person name="Oberbeckmann S."/>
            <person name="Bunk B."/>
            <person name="Jeske O."/>
            <person name="Meyerdierks A."/>
            <person name="Storesund J.E."/>
            <person name="Kallscheuer N."/>
            <person name="Luecker S."/>
            <person name="Lage O.M."/>
            <person name="Pohl T."/>
            <person name="Merkel B.J."/>
            <person name="Hornburger P."/>
            <person name="Mueller R.-W."/>
            <person name="Bruemmer F."/>
            <person name="Labrenz M."/>
            <person name="Spormann A.M."/>
            <person name="Op Den Camp H."/>
            <person name="Overmann J."/>
            <person name="Amann R."/>
            <person name="Jetten M.S.M."/>
            <person name="Mascher T."/>
            <person name="Medema M.H."/>
            <person name="Devos D.P."/>
            <person name="Kaster A.-K."/>
            <person name="Ovreas L."/>
            <person name="Rohde M."/>
            <person name="Galperin M.Y."/>
            <person name="Jogler C."/>
        </authorList>
    </citation>
    <scope>NUCLEOTIDE SEQUENCE [LARGE SCALE GENOMIC DNA]</scope>
    <source>
        <strain evidence="2 3">Pla52n</strain>
    </source>
</reference>
<keyword evidence="3" id="KW-1185">Reference proteome</keyword>
<dbReference type="SUPFAM" id="SSF160631">
    <property type="entry name" value="SMI1/KNR4-like"/>
    <property type="match status" value="1"/>
</dbReference>
<dbReference type="Proteomes" id="UP000320176">
    <property type="component" value="Unassembled WGS sequence"/>
</dbReference>
<gene>
    <name evidence="2" type="ORF">Pla52n_44300</name>
</gene>
<comment type="caution">
    <text evidence="2">The sequence shown here is derived from an EMBL/GenBank/DDBJ whole genome shotgun (WGS) entry which is preliminary data.</text>
</comment>
<feature type="domain" description="Knr4/Smi1-like" evidence="1">
    <location>
        <begin position="30"/>
        <end position="143"/>
    </location>
</feature>
<name>A0A5C6AP58_9BACT</name>
<organism evidence="2 3">
    <name type="scientific">Stieleria varia</name>
    <dbReference type="NCBI Taxonomy" id="2528005"/>
    <lineage>
        <taxon>Bacteria</taxon>
        <taxon>Pseudomonadati</taxon>
        <taxon>Planctomycetota</taxon>
        <taxon>Planctomycetia</taxon>
        <taxon>Pirellulales</taxon>
        <taxon>Pirellulaceae</taxon>
        <taxon>Stieleria</taxon>
    </lineage>
</organism>
<dbReference type="OrthoDB" id="8657476at2"/>
<dbReference type="SMART" id="SM00860">
    <property type="entry name" value="SMI1_KNR4"/>
    <property type="match status" value="1"/>
</dbReference>
<evidence type="ECO:0000259" key="1">
    <source>
        <dbReference type="SMART" id="SM00860"/>
    </source>
</evidence>
<dbReference type="Gene3D" id="3.40.1580.10">
    <property type="entry name" value="SMI1/KNR4-like"/>
    <property type="match status" value="1"/>
</dbReference>
<accession>A0A5C6AP58</accession>
<dbReference type="InterPro" id="IPR018958">
    <property type="entry name" value="Knr4/Smi1-like_dom"/>
</dbReference>
<dbReference type="AlphaFoldDB" id="A0A5C6AP58"/>
<evidence type="ECO:0000313" key="3">
    <source>
        <dbReference type="Proteomes" id="UP000320176"/>
    </source>
</evidence>